<dbReference type="PROSITE" id="PS50893">
    <property type="entry name" value="ABC_TRANSPORTER_2"/>
    <property type="match status" value="1"/>
</dbReference>
<keyword evidence="1" id="KW-0547">Nucleotide-binding</keyword>
<feature type="domain" description="ABC transporter" evidence="3">
    <location>
        <begin position="5"/>
        <end position="230"/>
    </location>
</feature>
<sequence>MNHIIQTSDLTMSFRGCDALRGVTLNVDEGTVFALLGENGAGKTTLIRILTGFQLPTSGTCRIMDLNPAKDALEIRRRTGYVSDAPALYDWMGVGEIGWFAATLYDNQFLPRYKESIRRYEIPEDRKIRHLSKGQRAKVALSLALAHDPDLLILDEPTSGLDPMVRRDFLESMIDRAASGRTVFLSSHQISEVERVADVIAILHDGKVRVCEPLDKLKDSVTEVAISLEDPLVALPTLPKPAEVLDEQSYGRQRSMVVRHYDSEMHDLLASRVGVTGVSERALSLEEIFIAFTGRSQSPKPVENAEIPMAIEGGLA</sequence>
<evidence type="ECO:0000256" key="1">
    <source>
        <dbReference type="ARBA" id="ARBA00022741"/>
    </source>
</evidence>
<dbReference type="PROSITE" id="PS00211">
    <property type="entry name" value="ABC_TRANSPORTER_1"/>
    <property type="match status" value="1"/>
</dbReference>
<dbReference type="GO" id="GO:0016887">
    <property type="term" value="F:ATP hydrolysis activity"/>
    <property type="evidence" value="ECO:0007669"/>
    <property type="project" value="InterPro"/>
</dbReference>
<dbReference type="PANTHER" id="PTHR43158:SF10">
    <property type="entry name" value="ABC TRANSPORTER ATP-BINDING PROTEIN YTRB"/>
    <property type="match status" value="1"/>
</dbReference>
<dbReference type="EMBL" id="CP037423">
    <property type="protein sequence ID" value="QDV43114.1"/>
    <property type="molecule type" value="Genomic_DNA"/>
</dbReference>
<protein>
    <submittedName>
        <fullName evidence="4">ABC transporter ATP-binding protein YtrB</fullName>
    </submittedName>
</protein>
<dbReference type="SUPFAM" id="SSF52540">
    <property type="entry name" value="P-loop containing nucleoside triphosphate hydrolases"/>
    <property type="match status" value="1"/>
</dbReference>
<dbReference type="OrthoDB" id="9795548at2"/>
<evidence type="ECO:0000256" key="2">
    <source>
        <dbReference type="ARBA" id="ARBA00022840"/>
    </source>
</evidence>
<evidence type="ECO:0000313" key="5">
    <source>
        <dbReference type="Proteomes" id="UP000319004"/>
    </source>
</evidence>
<dbReference type="GO" id="GO:0005524">
    <property type="term" value="F:ATP binding"/>
    <property type="evidence" value="ECO:0007669"/>
    <property type="project" value="UniProtKB-KW"/>
</dbReference>
<dbReference type="CDD" id="cd03230">
    <property type="entry name" value="ABC_DR_subfamily_A"/>
    <property type="match status" value="1"/>
</dbReference>
<keyword evidence="2 4" id="KW-0067">ATP-binding</keyword>
<evidence type="ECO:0000313" key="4">
    <source>
        <dbReference type="EMBL" id="QDV43114.1"/>
    </source>
</evidence>
<name>A0A518HQI7_9BACT</name>
<dbReference type="InterPro" id="IPR003593">
    <property type="entry name" value="AAA+_ATPase"/>
</dbReference>
<dbReference type="KEGG" id="snep:Enr13x_29680"/>
<dbReference type="PANTHER" id="PTHR43158">
    <property type="entry name" value="SKFA PEPTIDE EXPORT ATP-BINDING PROTEIN SKFE"/>
    <property type="match status" value="1"/>
</dbReference>
<dbReference type="RefSeq" id="WP_145386980.1">
    <property type="nucleotide sequence ID" value="NZ_CP037423.1"/>
</dbReference>
<dbReference type="InterPro" id="IPR003439">
    <property type="entry name" value="ABC_transporter-like_ATP-bd"/>
</dbReference>
<keyword evidence="5" id="KW-1185">Reference proteome</keyword>
<dbReference type="AlphaFoldDB" id="A0A518HQI7"/>
<organism evidence="4 5">
    <name type="scientific">Stieleria neptunia</name>
    <dbReference type="NCBI Taxonomy" id="2527979"/>
    <lineage>
        <taxon>Bacteria</taxon>
        <taxon>Pseudomonadati</taxon>
        <taxon>Planctomycetota</taxon>
        <taxon>Planctomycetia</taxon>
        <taxon>Pirellulales</taxon>
        <taxon>Pirellulaceae</taxon>
        <taxon>Stieleria</taxon>
    </lineage>
</organism>
<proteinExistence type="predicted"/>
<dbReference type="Gene3D" id="3.40.50.300">
    <property type="entry name" value="P-loop containing nucleotide triphosphate hydrolases"/>
    <property type="match status" value="1"/>
</dbReference>
<gene>
    <name evidence="4" type="primary">ytrB_1</name>
    <name evidence="4" type="ORF">Enr13x_29680</name>
</gene>
<dbReference type="Proteomes" id="UP000319004">
    <property type="component" value="Chromosome"/>
</dbReference>
<dbReference type="Pfam" id="PF00005">
    <property type="entry name" value="ABC_tran"/>
    <property type="match status" value="1"/>
</dbReference>
<dbReference type="InterPro" id="IPR027417">
    <property type="entry name" value="P-loop_NTPase"/>
</dbReference>
<accession>A0A518HQI7</accession>
<dbReference type="InterPro" id="IPR017871">
    <property type="entry name" value="ABC_transporter-like_CS"/>
</dbReference>
<evidence type="ECO:0000259" key="3">
    <source>
        <dbReference type="PROSITE" id="PS50893"/>
    </source>
</evidence>
<reference evidence="4 5" key="1">
    <citation type="submission" date="2019-03" db="EMBL/GenBank/DDBJ databases">
        <title>Deep-cultivation of Planctomycetes and their phenomic and genomic characterization uncovers novel biology.</title>
        <authorList>
            <person name="Wiegand S."/>
            <person name="Jogler M."/>
            <person name="Boedeker C."/>
            <person name="Pinto D."/>
            <person name="Vollmers J."/>
            <person name="Rivas-Marin E."/>
            <person name="Kohn T."/>
            <person name="Peeters S.H."/>
            <person name="Heuer A."/>
            <person name="Rast P."/>
            <person name="Oberbeckmann S."/>
            <person name="Bunk B."/>
            <person name="Jeske O."/>
            <person name="Meyerdierks A."/>
            <person name="Storesund J.E."/>
            <person name="Kallscheuer N."/>
            <person name="Luecker S."/>
            <person name="Lage O.M."/>
            <person name="Pohl T."/>
            <person name="Merkel B.J."/>
            <person name="Hornburger P."/>
            <person name="Mueller R.-W."/>
            <person name="Bruemmer F."/>
            <person name="Labrenz M."/>
            <person name="Spormann A.M."/>
            <person name="Op den Camp H."/>
            <person name="Overmann J."/>
            <person name="Amann R."/>
            <person name="Jetten M.S.M."/>
            <person name="Mascher T."/>
            <person name="Medema M.H."/>
            <person name="Devos D.P."/>
            <person name="Kaster A.-K."/>
            <person name="Ovreas L."/>
            <person name="Rohde M."/>
            <person name="Galperin M.Y."/>
            <person name="Jogler C."/>
        </authorList>
    </citation>
    <scope>NUCLEOTIDE SEQUENCE [LARGE SCALE GENOMIC DNA]</scope>
    <source>
        <strain evidence="4 5">Enr13</strain>
    </source>
</reference>
<dbReference type="SMART" id="SM00382">
    <property type="entry name" value="AAA"/>
    <property type="match status" value="1"/>
</dbReference>